<evidence type="ECO:0000256" key="3">
    <source>
        <dbReference type="ARBA" id="ARBA00022970"/>
    </source>
</evidence>
<dbReference type="PANTHER" id="PTHR30483:SF6">
    <property type="entry name" value="PERIPLASMIC BINDING PROTEIN OF ABC TRANSPORTER FOR NATURAL AMINO ACIDS"/>
    <property type="match status" value="1"/>
</dbReference>
<dbReference type="InterPro" id="IPR028081">
    <property type="entry name" value="Leu-bd"/>
</dbReference>
<dbReference type="PANTHER" id="PTHR30483">
    <property type="entry name" value="LEUCINE-SPECIFIC-BINDING PROTEIN"/>
    <property type="match status" value="1"/>
</dbReference>
<dbReference type="AlphaFoldDB" id="A0A917AHT9"/>
<keyword evidence="7" id="KW-1185">Reference proteome</keyword>
<feature type="chain" id="PRO_5037241642" evidence="4">
    <location>
        <begin position="25"/>
        <end position="390"/>
    </location>
</feature>
<dbReference type="OrthoDB" id="5341635at2"/>
<dbReference type="SUPFAM" id="SSF53822">
    <property type="entry name" value="Periplasmic binding protein-like I"/>
    <property type="match status" value="1"/>
</dbReference>
<dbReference type="EMBL" id="BMKN01000002">
    <property type="protein sequence ID" value="GGE54746.1"/>
    <property type="molecule type" value="Genomic_DNA"/>
</dbReference>
<proteinExistence type="inferred from homology"/>
<comment type="similarity">
    <text evidence="1">Belongs to the leucine-binding protein family.</text>
</comment>
<dbReference type="InterPro" id="IPR028082">
    <property type="entry name" value="Peripla_BP_I"/>
</dbReference>
<dbReference type="RefSeq" id="WP_095594215.1">
    <property type="nucleotide sequence ID" value="NZ_BMKN01000002.1"/>
</dbReference>
<dbReference type="InterPro" id="IPR022478">
    <property type="entry name" value="ABC_transptr_sub-bd_PQQ"/>
</dbReference>
<evidence type="ECO:0000256" key="4">
    <source>
        <dbReference type="SAM" id="SignalP"/>
    </source>
</evidence>
<keyword evidence="3" id="KW-0029">Amino-acid transport</keyword>
<dbReference type="NCBIfam" id="TIGR03863">
    <property type="entry name" value="PQQ_ABC_bind"/>
    <property type="match status" value="1"/>
</dbReference>
<dbReference type="InterPro" id="IPR051010">
    <property type="entry name" value="BCAA_transport"/>
</dbReference>
<dbReference type="GO" id="GO:0006865">
    <property type="term" value="P:amino acid transport"/>
    <property type="evidence" value="ECO:0007669"/>
    <property type="project" value="UniProtKB-KW"/>
</dbReference>
<dbReference type="Gene3D" id="3.40.50.2300">
    <property type="match status" value="2"/>
</dbReference>
<evidence type="ECO:0000259" key="5">
    <source>
        <dbReference type="Pfam" id="PF13458"/>
    </source>
</evidence>
<comment type="caution">
    <text evidence="6">The sequence shown here is derived from an EMBL/GenBank/DDBJ whole genome shotgun (WGS) entry which is preliminary data.</text>
</comment>
<keyword evidence="3" id="KW-0813">Transport</keyword>
<reference evidence="6" key="1">
    <citation type="journal article" date="2014" name="Int. J. Syst. Evol. Microbiol.">
        <title>Complete genome sequence of Corynebacterium casei LMG S-19264T (=DSM 44701T), isolated from a smear-ripened cheese.</title>
        <authorList>
            <consortium name="US DOE Joint Genome Institute (JGI-PGF)"/>
            <person name="Walter F."/>
            <person name="Albersmeier A."/>
            <person name="Kalinowski J."/>
            <person name="Ruckert C."/>
        </authorList>
    </citation>
    <scope>NUCLEOTIDE SEQUENCE</scope>
    <source>
        <strain evidence="6">CGMCC 1.16012</strain>
    </source>
</reference>
<evidence type="ECO:0000313" key="6">
    <source>
        <dbReference type="EMBL" id="GGE54746.1"/>
    </source>
</evidence>
<sequence length="390" mass="42866">MSIRRRLWARALTALMIAATPALAIDIPVVYLKQVRDAPPVLSNLDPLPEDLGLAGAEVGLADNKTTGGFMGHNYTLEMAVVPVGDDIAKAAEEALARSPFLILDVQGADVTAIADLPAAQSALLFNAADPSPALRGEDCRTNVFHTLPSLTMRADALMQFIRFKKWDKLALIEGTHAGDLAWSKAMTDSATKFGLKIRKSKTWAFDADMRRNAAQEVPLFTQELGDYDLLLVADELNDFARYIPMNTWLPRPVAGSEGLVPTTWSRVVEQWGAAQLQSRFHEHAARDMRPQDYAAWAAIRTVGEAVTRTGGNDPKALRDYILSENFELAAFKGRPLSFRTWNGQMRQPIPLVTQTALVAQAPLPGYLHQRTELDTLGTDQPESTCKAFQ</sequence>
<feature type="signal peptide" evidence="4">
    <location>
        <begin position="1"/>
        <end position="24"/>
    </location>
</feature>
<keyword evidence="2 4" id="KW-0732">Signal</keyword>
<reference evidence="6" key="2">
    <citation type="submission" date="2020-09" db="EMBL/GenBank/DDBJ databases">
        <authorList>
            <person name="Sun Q."/>
            <person name="Zhou Y."/>
        </authorList>
    </citation>
    <scope>NUCLEOTIDE SEQUENCE</scope>
    <source>
        <strain evidence="6">CGMCC 1.16012</strain>
    </source>
</reference>
<organism evidence="6 7">
    <name type="scientific">Actibacterium pelagium</name>
    <dbReference type="NCBI Taxonomy" id="2029103"/>
    <lineage>
        <taxon>Bacteria</taxon>
        <taxon>Pseudomonadati</taxon>
        <taxon>Pseudomonadota</taxon>
        <taxon>Alphaproteobacteria</taxon>
        <taxon>Rhodobacterales</taxon>
        <taxon>Roseobacteraceae</taxon>
        <taxon>Actibacterium</taxon>
    </lineage>
</organism>
<dbReference type="Pfam" id="PF13458">
    <property type="entry name" value="Peripla_BP_6"/>
    <property type="match status" value="1"/>
</dbReference>
<evidence type="ECO:0000313" key="7">
    <source>
        <dbReference type="Proteomes" id="UP000606730"/>
    </source>
</evidence>
<evidence type="ECO:0000256" key="1">
    <source>
        <dbReference type="ARBA" id="ARBA00010062"/>
    </source>
</evidence>
<gene>
    <name evidence="6" type="ORF">GCM10011517_23000</name>
</gene>
<dbReference type="Proteomes" id="UP000606730">
    <property type="component" value="Unassembled WGS sequence"/>
</dbReference>
<protein>
    <submittedName>
        <fullName evidence="6">Branched-chain amino acid ABC transporter substrate-binding protein</fullName>
    </submittedName>
</protein>
<accession>A0A917AHT9</accession>
<name>A0A917AHT9_9RHOB</name>
<evidence type="ECO:0000256" key="2">
    <source>
        <dbReference type="ARBA" id="ARBA00022729"/>
    </source>
</evidence>
<feature type="domain" description="Leucine-binding protein" evidence="5">
    <location>
        <begin position="55"/>
        <end position="200"/>
    </location>
</feature>